<dbReference type="GlyGen" id="G3HQS2">
    <property type="glycosylation" value="2 sites"/>
</dbReference>
<dbReference type="InterPro" id="IPR050149">
    <property type="entry name" value="Collagen_superfamily"/>
</dbReference>
<dbReference type="InterPro" id="IPR001791">
    <property type="entry name" value="Laminin_G"/>
</dbReference>
<dbReference type="InterPro" id="IPR013320">
    <property type="entry name" value="ConA-like_dom_sf"/>
</dbReference>
<dbReference type="STRING" id="10029.G3HQS2"/>
<dbReference type="SMART" id="SM00282">
    <property type="entry name" value="LamG"/>
    <property type="match status" value="1"/>
</dbReference>
<dbReference type="FunCoup" id="G3HQS2">
    <property type="interactions" value="57"/>
</dbReference>
<keyword evidence="6 10" id="KW-0176">Collagen</keyword>
<feature type="domain" description="Fibrillar collagen NC1" evidence="9">
    <location>
        <begin position="895"/>
        <end position="1094"/>
    </location>
</feature>
<dbReference type="SMART" id="SM00038">
    <property type="entry name" value="COLFI"/>
    <property type="match status" value="1"/>
</dbReference>
<protein>
    <submittedName>
        <fullName evidence="10">Collagen alpha-2(XI) chain</fullName>
    </submittedName>
</protein>
<gene>
    <name evidence="10" type="ORF">I79_013178</name>
</gene>
<dbReference type="AlphaFoldDB" id="G3HQS2"/>
<dbReference type="Gene3D" id="2.60.120.200">
    <property type="match status" value="1"/>
</dbReference>
<dbReference type="Proteomes" id="UP000001075">
    <property type="component" value="Unassembled WGS sequence"/>
</dbReference>
<evidence type="ECO:0000256" key="1">
    <source>
        <dbReference type="ARBA" id="ARBA00004498"/>
    </source>
</evidence>
<feature type="compositionally biased region" description="Acidic residues" evidence="7">
    <location>
        <begin position="497"/>
        <end position="506"/>
    </location>
</feature>
<evidence type="ECO:0000313" key="10">
    <source>
        <dbReference type="EMBL" id="EGW09101.1"/>
    </source>
</evidence>
<evidence type="ECO:0000256" key="7">
    <source>
        <dbReference type="SAM" id="MobiDB-lite"/>
    </source>
</evidence>
<dbReference type="PANTHER" id="PTHR24023">
    <property type="entry name" value="COLLAGEN ALPHA"/>
    <property type="match status" value="1"/>
</dbReference>
<dbReference type="Pfam" id="PF01391">
    <property type="entry name" value="Collagen"/>
    <property type="match status" value="4"/>
</dbReference>
<evidence type="ECO:0000256" key="4">
    <source>
        <dbReference type="ARBA" id="ARBA00022729"/>
    </source>
</evidence>
<dbReference type="GO" id="GO:0005201">
    <property type="term" value="F:extracellular matrix structural constituent"/>
    <property type="evidence" value="ECO:0007669"/>
    <property type="project" value="InterPro"/>
</dbReference>
<dbReference type="SUPFAM" id="SSF49899">
    <property type="entry name" value="Concanavalin A-like lectins/glucanases"/>
    <property type="match status" value="1"/>
</dbReference>
<dbReference type="InParanoid" id="G3HQS2"/>
<evidence type="ECO:0000259" key="9">
    <source>
        <dbReference type="PROSITE" id="PS51461"/>
    </source>
</evidence>
<feature type="region of interest" description="Disordered" evidence="7">
    <location>
        <begin position="292"/>
        <end position="393"/>
    </location>
</feature>
<evidence type="ECO:0000256" key="2">
    <source>
        <dbReference type="ARBA" id="ARBA00022525"/>
    </source>
</evidence>
<evidence type="ECO:0000256" key="8">
    <source>
        <dbReference type="SAM" id="SignalP"/>
    </source>
</evidence>
<dbReference type="InterPro" id="IPR048287">
    <property type="entry name" value="TSPN-like_N"/>
</dbReference>
<keyword evidence="5" id="KW-0677">Repeat</keyword>
<dbReference type="GO" id="GO:0005581">
    <property type="term" value="C:collagen trimer"/>
    <property type="evidence" value="ECO:0007669"/>
    <property type="project" value="UniProtKB-KW"/>
</dbReference>
<feature type="region of interest" description="Disordered" evidence="7">
    <location>
        <begin position="1047"/>
        <end position="1070"/>
    </location>
</feature>
<dbReference type="Gene3D" id="2.60.120.1000">
    <property type="match status" value="1"/>
</dbReference>
<keyword evidence="2" id="KW-0964">Secreted</keyword>
<comment type="subcellular location">
    <subcellularLocation>
        <location evidence="1">Secreted</location>
        <location evidence="1">Extracellular space</location>
        <location evidence="1">Extracellular matrix</location>
    </subcellularLocation>
</comment>
<dbReference type="EMBL" id="JH000617">
    <property type="protein sequence ID" value="EGW09101.1"/>
    <property type="molecule type" value="Genomic_DNA"/>
</dbReference>
<evidence type="ECO:0000256" key="6">
    <source>
        <dbReference type="ARBA" id="ARBA00023119"/>
    </source>
</evidence>
<dbReference type="InterPro" id="IPR000885">
    <property type="entry name" value="Fib_collagen_C"/>
</dbReference>
<feature type="compositionally biased region" description="Low complexity" evidence="7">
    <location>
        <begin position="823"/>
        <end position="835"/>
    </location>
</feature>
<feature type="signal peptide" evidence="8">
    <location>
        <begin position="1"/>
        <end position="22"/>
    </location>
</feature>
<feature type="compositionally biased region" description="Low complexity" evidence="7">
    <location>
        <begin position="208"/>
        <end position="231"/>
    </location>
</feature>
<dbReference type="PANTHER" id="PTHR24023:SF1082">
    <property type="entry name" value="COLLAGEN TRIPLE HELIX REPEAT"/>
    <property type="match status" value="1"/>
</dbReference>
<dbReference type="GO" id="GO:0005615">
    <property type="term" value="C:extracellular space"/>
    <property type="evidence" value="ECO:0007669"/>
    <property type="project" value="TreeGrafter"/>
</dbReference>
<feature type="compositionally biased region" description="Basic residues" evidence="7">
    <location>
        <begin position="190"/>
        <end position="207"/>
    </location>
</feature>
<feature type="region of interest" description="Disordered" evidence="7">
    <location>
        <begin position="177"/>
        <end position="237"/>
    </location>
</feature>
<feature type="compositionally biased region" description="Low complexity" evidence="7">
    <location>
        <begin position="432"/>
        <end position="443"/>
    </location>
</feature>
<reference evidence="11" key="1">
    <citation type="journal article" date="2011" name="Nat. Biotechnol.">
        <title>The genomic sequence of the Chinese hamster ovary (CHO)-K1 cell line.</title>
        <authorList>
            <person name="Xu X."/>
            <person name="Nagarajan H."/>
            <person name="Lewis N.E."/>
            <person name="Pan S."/>
            <person name="Cai Z."/>
            <person name="Liu X."/>
            <person name="Chen W."/>
            <person name="Xie M."/>
            <person name="Wang W."/>
            <person name="Hammond S."/>
            <person name="Andersen M.R."/>
            <person name="Neff N."/>
            <person name="Passarelli B."/>
            <person name="Koh W."/>
            <person name="Fan H.C."/>
            <person name="Wang J."/>
            <person name="Gui Y."/>
            <person name="Lee K.H."/>
            <person name="Betenbaugh M.J."/>
            <person name="Quake S.R."/>
            <person name="Famili I."/>
            <person name="Palsson B.O."/>
            <person name="Wang J."/>
        </authorList>
    </citation>
    <scope>NUCLEOTIDE SEQUENCE [LARGE SCALE GENOMIC DNA]</scope>
    <source>
        <strain evidence="11">CHO K1 cell line</strain>
    </source>
</reference>
<feature type="compositionally biased region" description="Pro residues" evidence="7">
    <location>
        <begin position="811"/>
        <end position="821"/>
    </location>
</feature>
<proteinExistence type="predicted"/>
<dbReference type="SMART" id="SM00210">
    <property type="entry name" value="TSPN"/>
    <property type="match status" value="1"/>
</dbReference>
<keyword evidence="3" id="KW-0272">Extracellular matrix</keyword>
<feature type="region of interest" description="Disordered" evidence="7">
    <location>
        <begin position="729"/>
        <end position="895"/>
    </location>
</feature>
<evidence type="ECO:0000256" key="3">
    <source>
        <dbReference type="ARBA" id="ARBA00022530"/>
    </source>
</evidence>
<dbReference type="InterPro" id="IPR008160">
    <property type="entry name" value="Collagen"/>
</dbReference>
<evidence type="ECO:0000256" key="5">
    <source>
        <dbReference type="ARBA" id="ARBA00022737"/>
    </source>
</evidence>
<sequence>MERGSGCHRLLLLLPLVLGLSGAPGWAGGFPRDFSLMTVVRTRPGLQAPLLTLYSVQGVQQLGLELGRPVRFLYEDQRGRPQAPSQPIFRGLNLADGKWHRVAVAVKGQSVTLIVDCKKRVTRPLPRSVHPVLDTRGVVIFGAHILDDEVFEGDVQELVIVPGVQAAYQSCGQKDLECEREQRDAPQTQKPHRAQRSPKKQPSRLHKPQSQEPQPQPSEPLYYDYEPPYYDVMTTGTAPGYQEQADLQVPPTADSFQAEEYGEGGTDSPAGLYDYTYGYGDYREETELGPALSAETAHSGAVAHGPRGLKGEKGEPAVLEPGMFVEGPPGPEGPAGLTGPPGIQGNPGPVGDPGERGPPGRAGLPGSDGAPGPPGTSLMLPFRFGSSGGDKGPVVAAQEAQAQAILQQARLALRGPPGPMGYTGRPGPLGPRGPQGLTGPPGKAGRRGRAGADGARGMPGEPGVKGDRGFDGLPGLPGEKGHRGDTGAQGLPGPPGEDGEQGDDGDIGPRGLPGESVSVLSALGEPQEAVGTTGTRFLLPTHAVPVNSKCRDLEDFLAPKVHLAFPGPRDRKESQGPLDNRALLGPRVRLESLVPGEKMALKGRKDALDLLETLDPPGSWARRVCLGSQDLGENGAPREHREVTVPTGHPERGAPPGSEVQQDQGAPLVPQGVQAHKAPPEQQERKVSRALLDLLVPSVLWGSRELRFVDGGHMTRDLSIILSLSLPQGADGEPGARGPQGHFGAKGDEGTRGFNGPPGPIGLQGHPGLIGLIGPTGEQGEKGDRGLPGPQGSPGQKGETGIPGASGPIGPGGPPGLPGPAGPKGAKGATGPAGPKGEKGVQGPPGHPGPPGEVIQPLPIQMPKPPRRSVDGSQLMQGDEAEPTGGAPGTPAGLEEIFGSLDSLREEIEQMRKPTGTQDSPARTCQDLKLCHPELPDGEYWVDPNQGCARDAFRVFCNFTAGGETCVTPRDDITQFSYVDSEGSPVGVVQLTFLRLLSVSAHQNVSYPCSVVTQDGPLRLRGANEDELSPETSPYVKEFRDGCQVHGGAHRQEDESKNQATHSRQHLVSGRVRPDLWKGDPGFASCPAGTHSLLPSGRDVGYQYEGHREGHIMGRKMKEDSEILT</sequence>
<name>G3HQS2_CRIGR</name>
<dbReference type="PROSITE" id="PS51461">
    <property type="entry name" value="NC1_FIB"/>
    <property type="match status" value="1"/>
</dbReference>
<accession>G3HQS2</accession>
<feature type="chain" id="PRO_5003444534" evidence="8">
    <location>
        <begin position="23"/>
        <end position="1125"/>
    </location>
</feature>
<feature type="compositionally biased region" description="Low complexity" evidence="7">
    <location>
        <begin position="883"/>
        <end position="895"/>
    </location>
</feature>
<dbReference type="CDD" id="cd00110">
    <property type="entry name" value="LamG"/>
    <property type="match status" value="1"/>
</dbReference>
<dbReference type="Pfam" id="PF02210">
    <property type="entry name" value="Laminin_G_2"/>
    <property type="match status" value="1"/>
</dbReference>
<keyword evidence="4 8" id="KW-0732">Signal</keyword>
<feature type="region of interest" description="Disordered" evidence="7">
    <location>
        <begin position="629"/>
        <end position="664"/>
    </location>
</feature>
<evidence type="ECO:0000313" key="11">
    <source>
        <dbReference type="Proteomes" id="UP000001075"/>
    </source>
</evidence>
<dbReference type="GO" id="GO:0031012">
    <property type="term" value="C:extracellular matrix"/>
    <property type="evidence" value="ECO:0007669"/>
    <property type="project" value="TreeGrafter"/>
</dbReference>
<dbReference type="Pfam" id="PF01410">
    <property type="entry name" value="COLFI"/>
    <property type="match status" value="2"/>
</dbReference>
<organism evidence="10 11">
    <name type="scientific">Cricetulus griseus</name>
    <name type="common">Chinese hamster</name>
    <name type="synonym">Cricetulus barabensis griseus</name>
    <dbReference type="NCBI Taxonomy" id="10029"/>
    <lineage>
        <taxon>Eukaryota</taxon>
        <taxon>Metazoa</taxon>
        <taxon>Chordata</taxon>
        <taxon>Craniata</taxon>
        <taxon>Vertebrata</taxon>
        <taxon>Euteleostomi</taxon>
        <taxon>Mammalia</taxon>
        <taxon>Eutheria</taxon>
        <taxon>Euarchontoglires</taxon>
        <taxon>Glires</taxon>
        <taxon>Rodentia</taxon>
        <taxon>Myomorpha</taxon>
        <taxon>Muroidea</taxon>
        <taxon>Cricetidae</taxon>
        <taxon>Cricetinae</taxon>
        <taxon>Cricetulus</taxon>
    </lineage>
</organism>
<feature type="region of interest" description="Disordered" evidence="7">
    <location>
        <begin position="413"/>
        <end position="517"/>
    </location>
</feature>